<accession>A0A5N6R7F7</accession>
<dbReference type="AlphaFoldDB" id="A0A5N6R7F7"/>
<organism evidence="1 2">
    <name type="scientific">Carpinus fangiana</name>
    <dbReference type="NCBI Taxonomy" id="176857"/>
    <lineage>
        <taxon>Eukaryota</taxon>
        <taxon>Viridiplantae</taxon>
        <taxon>Streptophyta</taxon>
        <taxon>Embryophyta</taxon>
        <taxon>Tracheophyta</taxon>
        <taxon>Spermatophyta</taxon>
        <taxon>Magnoliopsida</taxon>
        <taxon>eudicotyledons</taxon>
        <taxon>Gunneridae</taxon>
        <taxon>Pentapetalae</taxon>
        <taxon>rosids</taxon>
        <taxon>fabids</taxon>
        <taxon>Fagales</taxon>
        <taxon>Betulaceae</taxon>
        <taxon>Carpinus</taxon>
    </lineage>
</organism>
<name>A0A5N6R7F7_9ROSI</name>
<evidence type="ECO:0000313" key="2">
    <source>
        <dbReference type="Proteomes" id="UP000327013"/>
    </source>
</evidence>
<reference evidence="1 2" key="1">
    <citation type="submission" date="2019-06" db="EMBL/GenBank/DDBJ databases">
        <title>A chromosomal-level reference genome of Carpinus fangiana (Coryloideae, Betulaceae).</title>
        <authorList>
            <person name="Yang X."/>
            <person name="Wang Z."/>
            <person name="Zhang L."/>
            <person name="Hao G."/>
            <person name="Liu J."/>
            <person name="Yang Y."/>
        </authorList>
    </citation>
    <scope>NUCLEOTIDE SEQUENCE [LARGE SCALE GENOMIC DNA]</scope>
    <source>
        <strain evidence="1">Cfa_2016G</strain>
        <tissue evidence="1">Leaf</tissue>
    </source>
</reference>
<protein>
    <submittedName>
        <fullName evidence="1">Uncharacterized protein</fullName>
    </submittedName>
</protein>
<evidence type="ECO:0000313" key="1">
    <source>
        <dbReference type="EMBL" id="KAE8056939.1"/>
    </source>
</evidence>
<gene>
    <name evidence="1" type="ORF">FH972_013671</name>
</gene>
<keyword evidence="2" id="KW-1185">Reference proteome</keyword>
<dbReference type="EMBL" id="CM017325">
    <property type="protein sequence ID" value="KAE8056939.1"/>
    <property type="molecule type" value="Genomic_DNA"/>
</dbReference>
<sequence length="78" mass="8908">MAPVVGEINKQSHSVILLPESFTLDYVICSHMIWIIKVTLHSIAHRQRLSSKSIRKETWKAGEGREVEHEISQARGDE</sequence>
<dbReference type="Proteomes" id="UP000327013">
    <property type="component" value="Chromosome 5"/>
</dbReference>
<proteinExistence type="predicted"/>